<keyword evidence="7" id="KW-1185">Reference proteome</keyword>
<feature type="transmembrane region" description="Helical" evidence="5">
    <location>
        <begin position="29"/>
        <end position="51"/>
    </location>
</feature>
<gene>
    <name evidence="6" type="ORF">GCM10023209_34560</name>
</gene>
<comment type="caution">
    <text evidence="6">The sequence shown here is derived from an EMBL/GenBank/DDBJ whole genome shotgun (WGS) entry which is preliminary data.</text>
</comment>
<dbReference type="InterPro" id="IPR009760">
    <property type="entry name" value="DUF1328"/>
</dbReference>
<comment type="similarity">
    <text evidence="5">Belongs to the UPF0391 family.</text>
</comment>
<evidence type="ECO:0000256" key="4">
    <source>
        <dbReference type="ARBA" id="ARBA00023136"/>
    </source>
</evidence>
<accession>A0ABP9LQ20</accession>
<keyword evidence="2 5" id="KW-0812">Transmembrane</keyword>
<name>A0ABP9LQ20_9RHOB</name>
<dbReference type="RefSeq" id="WP_222187261.1">
    <property type="nucleotide sequence ID" value="NZ_BAABHW010000007.1"/>
</dbReference>
<dbReference type="EMBL" id="BAABHW010000007">
    <property type="protein sequence ID" value="GAA5080702.1"/>
    <property type="molecule type" value="Genomic_DNA"/>
</dbReference>
<keyword evidence="4 5" id="KW-0472">Membrane</keyword>
<keyword evidence="1 5" id="KW-1003">Cell membrane</keyword>
<evidence type="ECO:0000256" key="3">
    <source>
        <dbReference type="ARBA" id="ARBA00022989"/>
    </source>
</evidence>
<dbReference type="Pfam" id="PF07043">
    <property type="entry name" value="DUF1328"/>
    <property type="match status" value="1"/>
</dbReference>
<evidence type="ECO:0000313" key="7">
    <source>
        <dbReference type="Proteomes" id="UP001499910"/>
    </source>
</evidence>
<evidence type="ECO:0000313" key="6">
    <source>
        <dbReference type="EMBL" id="GAA5080702.1"/>
    </source>
</evidence>
<evidence type="ECO:0000256" key="2">
    <source>
        <dbReference type="ARBA" id="ARBA00022692"/>
    </source>
</evidence>
<proteinExistence type="inferred from homology"/>
<protein>
    <recommendedName>
        <fullName evidence="5">UPF0391 membrane protein GCM10023209_34560</fullName>
    </recommendedName>
</protein>
<dbReference type="NCBIfam" id="NF010226">
    <property type="entry name" value="PRK13682.1-1"/>
    <property type="match status" value="1"/>
</dbReference>
<dbReference type="Proteomes" id="UP001499910">
    <property type="component" value="Unassembled WGS sequence"/>
</dbReference>
<evidence type="ECO:0000256" key="1">
    <source>
        <dbReference type="ARBA" id="ARBA00022475"/>
    </source>
</evidence>
<organism evidence="6 7">
    <name type="scientific">[Roseibacterium] beibuensis</name>
    <dbReference type="NCBI Taxonomy" id="1193142"/>
    <lineage>
        <taxon>Bacteria</taxon>
        <taxon>Pseudomonadati</taxon>
        <taxon>Pseudomonadota</taxon>
        <taxon>Alphaproteobacteria</taxon>
        <taxon>Rhodobacterales</taxon>
        <taxon>Roseobacteraceae</taxon>
        <taxon>Roseicyclus</taxon>
    </lineage>
</organism>
<sequence length="56" mass="5856">MLGWALTFLVIALVAALFGFGGIASASAGIAQILFFIFIALFVIAMVARAIRGRTP</sequence>
<dbReference type="HAMAP" id="MF_01361">
    <property type="entry name" value="UPF0391"/>
    <property type="match status" value="1"/>
</dbReference>
<dbReference type="NCBIfam" id="NF010229">
    <property type="entry name" value="PRK13682.1-4"/>
    <property type="match status" value="1"/>
</dbReference>
<keyword evidence="3 5" id="KW-1133">Transmembrane helix</keyword>
<reference evidence="7" key="1">
    <citation type="journal article" date="2019" name="Int. J. Syst. Evol. Microbiol.">
        <title>The Global Catalogue of Microorganisms (GCM) 10K type strain sequencing project: providing services to taxonomists for standard genome sequencing and annotation.</title>
        <authorList>
            <consortium name="The Broad Institute Genomics Platform"/>
            <consortium name="The Broad Institute Genome Sequencing Center for Infectious Disease"/>
            <person name="Wu L."/>
            <person name="Ma J."/>
        </authorList>
    </citation>
    <scope>NUCLEOTIDE SEQUENCE [LARGE SCALE GENOMIC DNA]</scope>
    <source>
        <strain evidence="7">JCM 18015</strain>
    </source>
</reference>
<dbReference type="NCBIfam" id="NF010228">
    <property type="entry name" value="PRK13682.1-3"/>
    <property type="match status" value="1"/>
</dbReference>
<evidence type="ECO:0000256" key="5">
    <source>
        <dbReference type="HAMAP-Rule" id="MF_01361"/>
    </source>
</evidence>
<dbReference type="PIRSF" id="PIRSF036466">
    <property type="entry name" value="UCP036466"/>
    <property type="match status" value="1"/>
</dbReference>
<comment type="subcellular location">
    <subcellularLocation>
        <location evidence="5">Cell membrane</location>
        <topology evidence="5">Single-pass membrane protein</topology>
    </subcellularLocation>
</comment>